<keyword evidence="1" id="KW-0479">Metal-binding</keyword>
<dbReference type="SMART" id="SM00575">
    <property type="entry name" value="ZnF_PMZ"/>
    <property type="match status" value="1"/>
</dbReference>
<feature type="domain" description="SWIM-type" evidence="6">
    <location>
        <begin position="658"/>
        <end position="701"/>
    </location>
</feature>
<feature type="compositionally biased region" description="Polar residues" evidence="5">
    <location>
        <begin position="149"/>
        <end position="158"/>
    </location>
</feature>
<keyword evidence="8" id="KW-1185">Reference proteome</keyword>
<dbReference type="Pfam" id="PF03108">
    <property type="entry name" value="DBD_Tnp_Mut"/>
    <property type="match status" value="1"/>
</dbReference>
<dbReference type="Proteomes" id="UP000323000">
    <property type="component" value="Chromosome 1"/>
</dbReference>
<organism evidence="7 8">
    <name type="scientific">Acer yangbiense</name>
    <dbReference type="NCBI Taxonomy" id="1000413"/>
    <lineage>
        <taxon>Eukaryota</taxon>
        <taxon>Viridiplantae</taxon>
        <taxon>Streptophyta</taxon>
        <taxon>Embryophyta</taxon>
        <taxon>Tracheophyta</taxon>
        <taxon>Spermatophyta</taxon>
        <taxon>Magnoliopsida</taxon>
        <taxon>eudicotyledons</taxon>
        <taxon>Gunneridae</taxon>
        <taxon>Pentapetalae</taxon>
        <taxon>rosids</taxon>
        <taxon>malvids</taxon>
        <taxon>Sapindales</taxon>
        <taxon>Sapindaceae</taxon>
        <taxon>Hippocastanoideae</taxon>
        <taxon>Acereae</taxon>
        <taxon>Acer</taxon>
    </lineage>
</organism>
<evidence type="ECO:0000256" key="4">
    <source>
        <dbReference type="PROSITE-ProRule" id="PRU00325"/>
    </source>
</evidence>
<dbReference type="InterPro" id="IPR007527">
    <property type="entry name" value="Znf_SWIM"/>
</dbReference>
<evidence type="ECO:0000313" key="7">
    <source>
        <dbReference type="EMBL" id="TXG72991.1"/>
    </source>
</evidence>
<protein>
    <recommendedName>
        <fullName evidence="6">SWIM-type domain-containing protein</fullName>
    </recommendedName>
</protein>
<dbReference type="OrthoDB" id="1852000at2759"/>
<proteinExistence type="predicted"/>
<dbReference type="Pfam" id="PF04434">
    <property type="entry name" value="SWIM"/>
    <property type="match status" value="1"/>
</dbReference>
<gene>
    <name evidence="7" type="ORF">EZV62_001570</name>
</gene>
<dbReference type="GO" id="GO:0008270">
    <property type="term" value="F:zinc ion binding"/>
    <property type="evidence" value="ECO:0007669"/>
    <property type="project" value="UniProtKB-KW"/>
</dbReference>
<accession>A0A5C7IUP3</accession>
<dbReference type="InterPro" id="IPR006564">
    <property type="entry name" value="Znf_PMZ"/>
</dbReference>
<dbReference type="EMBL" id="VAHF01000001">
    <property type="protein sequence ID" value="TXG72991.1"/>
    <property type="molecule type" value="Genomic_DNA"/>
</dbReference>
<dbReference type="AlphaFoldDB" id="A0A5C7IUP3"/>
<dbReference type="PANTHER" id="PTHR31973:SF113">
    <property type="entry name" value="PROTEIN FAR1-RELATED SEQUENCE 5-LIKE"/>
    <property type="match status" value="1"/>
</dbReference>
<comment type="caution">
    <text evidence="7">The sequence shown here is derived from an EMBL/GenBank/DDBJ whole genome shotgun (WGS) entry which is preliminary data.</text>
</comment>
<dbReference type="PROSITE" id="PS50966">
    <property type="entry name" value="ZF_SWIM"/>
    <property type="match status" value="1"/>
</dbReference>
<reference evidence="8" key="1">
    <citation type="journal article" date="2019" name="Gigascience">
        <title>De novo genome assembly of the endangered Acer yangbiense, a plant species with extremely small populations endemic to Yunnan Province, China.</title>
        <authorList>
            <person name="Yang J."/>
            <person name="Wariss H.M."/>
            <person name="Tao L."/>
            <person name="Zhang R."/>
            <person name="Yun Q."/>
            <person name="Hollingsworth P."/>
            <person name="Dao Z."/>
            <person name="Luo G."/>
            <person name="Guo H."/>
            <person name="Ma Y."/>
            <person name="Sun W."/>
        </authorList>
    </citation>
    <scope>NUCLEOTIDE SEQUENCE [LARGE SCALE GENOMIC DNA]</scope>
    <source>
        <strain evidence="8">cv. Malutang</strain>
    </source>
</reference>
<keyword evidence="3" id="KW-0862">Zinc</keyword>
<evidence type="ECO:0000256" key="2">
    <source>
        <dbReference type="ARBA" id="ARBA00022771"/>
    </source>
</evidence>
<sequence length="770" mass="88287">MTNVQLVLNWGGEWKSDHGVYWYDGRRGRAFDFPRDANYDQLLDKVYRVIGIDRNHYRATLTTVAQTIRPSLPIEIIDDDDVALLLRRENVDPLVCISVEEIVDDRLDLKQSVRPESPHRPHHATQYDIHHTTDVPNTNAHLDDIQEGFTKNGTNGNSPHHHFGFQDTTENQNVFVRDVSEPQFDPISDRVPNRSDDQFVHVQRLVPPPCALYSMNSGEVAPRPVDMCIAVGELFESKKQLQSQLGRYSLKKGFQIKVMKSDTTRYQVRCIVEECNWRLRAVKVGNSDYFQIRRFDHEHTCSNEARFSLKRQASARDIGEHIKEKFRDHRLYKPKETIQDLQTEFGISCNYHKGYRAKHIALDEVQGIPVDSYRILPSYLYMLEQTNPGTIIDLHTDSGNRFMYMFFCLKACIDGFLSSIRPIIAIDATFLRGPHPGVLFVAVCMDGNNQIFPLAFGVGDSETNEAWEWFLTRLHRAIGEVDDLVFISDRKNSIITGVEKVFPNSFHGACAVHRERNMLGRYGKNKVLRDIFRNAVKVYRVNQFDRCMDQLRNINSGAAMYVADVGFERWSRAYSPRKRYSLMSSNIAEAMNNAIKDCRELPITGVIDYIRGVLQHWFHDHRTSAGKLKSALTTKADVNIGVKDEKARYLRVYPITYYSFLVKDGDLDGIVDLTSKTCTCREFDIDEIPCAHALACIRVRRFSYVDYCSPYYSSAFLATAYSGEIHPVGHPPEWLVPEDIASIVVLPPIGRRLPGRPKKNRTPSFGEEVS</sequence>
<evidence type="ECO:0000256" key="1">
    <source>
        <dbReference type="ARBA" id="ARBA00022723"/>
    </source>
</evidence>
<dbReference type="InterPro" id="IPR018289">
    <property type="entry name" value="MULE_transposase_dom"/>
</dbReference>
<evidence type="ECO:0000259" key="6">
    <source>
        <dbReference type="PROSITE" id="PS50966"/>
    </source>
</evidence>
<dbReference type="PANTHER" id="PTHR31973">
    <property type="entry name" value="POLYPROTEIN, PUTATIVE-RELATED"/>
    <property type="match status" value="1"/>
</dbReference>
<evidence type="ECO:0000313" key="8">
    <source>
        <dbReference type="Proteomes" id="UP000323000"/>
    </source>
</evidence>
<evidence type="ECO:0000256" key="3">
    <source>
        <dbReference type="ARBA" id="ARBA00022833"/>
    </source>
</evidence>
<evidence type="ECO:0000256" key="5">
    <source>
        <dbReference type="SAM" id="MobiDB-lite"/>
    </source>
</evidence>
<keyword evidence="2 4" id="KW-0863">Zinc-finger</keyword>
<dbReference type="Pfam" id="PF10551">
    <property type="entry name" value="MULE"/>
    <property type="match status" value="1"/>
</dbReference>
<dbReference type="InterPro" id="IPR004332">
    <property type="entry name" value="Transposase_MuDR"/>
</dbReference>
<name>A0A5C7IUP3_9ROSI</name>
<feature type="region of interest" description="Disordered" evidence="5">
    <location>
        <begin position="145"/>
        <end position="166"/>
    </location>
</feature>